<dbReference type="AlphaFoldDB" id="A0A8E2B3B8"/>
<name>A0A8E2B3B8_9APHY</name>
<evidence type="ECO:0000313" key="3">
    <source>
        <dbReference type="Proteomes" id="UP000250043"/>
    </source>
</evidence>
<evidence type="ECO:0000256" key="1">
    <source>
        <dbReference type="SAM" id="MobiDB-lite"/>
    </source>
</evidence>
<keyword evidence="3" id="KW-1185">Reference proteome</keyword>
<reference evidence="2 3" key="1">
    <citation type="submission" date="2016-07" db="EMBL/GenBank/DDBJ databases">
        <title>Draft genome of the white-rot fungus Obba rivulosa 3A-2.</title>
        <authorList>
            <consortium name="DOE Joint Genome Institute"/>
            <person name="Miettinen O."/>
            <person name="Riley R."/>
            <person name="Acob R."/>
            <person name="Barry K."/>
            <person name="Cullen D."/>
            <person name="De Vries R."/>
            <person name="Hainaut M."/>
            <person name="Hatakka A."/>
            <person name="Henrissat B."/>
            <person name="Hilden K."/>
            <person name="Kuo R."/>
            <person name="Labutti K."/>
            <person name="Lipzen A."/>
            <person name="Makela M.R."/>
            <person name="Sandor L."/>
            <person name="Spatafora J.W."/>
            <person name="Grigoriev I.V."/>
            <person name="Hibbett D.S."/>
        </authorList>
    </citation>
    <scope>NUCLEOTIDE SEQUENCE [LARGE SCALE GENOMIC DNA]</scope>
    <source>
        <strain evidence="2 3">3A-2</strain>
    </source>
</reference>
<dbReference type="EMBL" id="KV722384">
    <property type="protein sequence ID" value="OCH91477.1"/>
    <property type="molecule type" value="Genomic_DNA"/>
</dbReference>
<organism evidence="2 3">
    <name type="scientific">Obba rivulosa</name>
    <dbReference type="NCBI Taxonomy" id="1052685"/>
    <lineage>
        <taxon>Eukaryota</taxon>
        <taxon>Fungi</taxon>
        <taxon>Dikarya</taxon>
        <taxon>Basidiomycota</taxon>
        <taxon>Agaricomycotina</taxon>
        <taxon>Agaricomycetes</taxon>
        <taxon>Polyporales</taxon>
        <taxon>Gelatoporiaceae</taxon>
        <taxon>Obba</taxon>
    </lineage>
</organism>
<gene>
    <name evidence="2" type="ORF">OBBRIDRAFT_521262</name>
</gene>
<protein>
    <submittedName>
        <fullName evidence="2">Uncharacterized protein</fullName>
    </submittedName>
</protein>
<feature type="region of interest" description="Disordered" evidence="1">
    <location>
        <begin position="46"/>
        <end position="81"/>
    </location>
</feature>
<evidence type="ECO:0000313" key="2">
    <source>
        <dbReference type="EMBL" id="OCH91477.1"/>
    </source>
</evidence>
<accession>A0A8E2B3B8</accession>
<sequence length="146" mass="16157">MRRDKRWSGRVESYWQGGDVKTKLGITLCQTRAWASGTAACRMPNLPPAVSRDPARRGVVPGSFPTAEQGAEDKPGAASYSRFESCPPRFFSQLTASPPSMTKRGGETSLNRPVRSFCKMKALVRTMSVRGRRQCREVSTHPNVEP</sequence>
<proteinExistence type="predicted"/>
<dbReference type="Proteomes" id="UP000250043">
    <property type="component" value="Unassembled WGS sequence"/>
</dbReference>